<sequence length="111" mass="12258">MHCNQVITDHHLPAARNIATILRQYYNIALSASSSKVPANLNEALKKLPKMDVEAPGVLCANSFKKGHTAFIMDWSAAACSSLTPRQYSIAVENTRKIGPLIAKYNYLKKN</sequence>
<feature type="non-terminal residue" evidence="1">
    <location>
        <position position="111"/>
    </location>
</feature>
<protein>
    <submittedName>
        <fullName evidence="1">Uncharacterized protein</fullName>
    </submittedName>
</protein>
<accession>E9ITM2</accession>
<dbReference type="HOGENOM" id="CLU_2161504_0_0_1"/>
<name>E9ITM2_SOLIN</name>
<dbReference type="EMBL" id="GL765584">
    <property type="protein sequence ID" value="EFZ16079.1"/>
    <property type="molecule type" value="Genomic_DNA"/>
</dbReference>
<proteinExistence type="predicted"/>
<organism>
    <name type="scientific">Solenopsis invicta</name>
    <name type="common">Red imported fire ant</name>
    <name type="synonym">Solenopsis wagneri</name>
    <dbReference type="NCBI Taxonomy" id="13686"/>
    <lineage>
        <taxon>Eukaryota</taxon>
        <taxon>Metazoa</taxon>
        <taxon>Ecdysozoa</taxon>
        <taxon>Arthropoda</taxon>
        <taxon>Hexapoda</taxon>
        <taxon>Insecta</taxon>
        <taxon>Pterygota</taxon>
        <taxon>Neoptera</taxon>
        <taxon>Endopterygota</taxon>
        <taxon>Hymenoptera</taxon>
        <taxon>Apocrita</taxon>
        <taxon>Aculeata</taxon>
        <taxon>Formicoidea</taxon>
        <taxon>Formicidae</taxon>
        <taxon>Myrmicinae</taxon>
        <taxon>Solenopsis</taxon>
    </lineage>
</organism>
<dbReference type="AlphaFoldDB" id="E9ITM2"/>
<reference evidence="1" key="1">
    <citation type="journal article" date="2011" name="Proc. Natl. Acad. Sci. U.S.A.">
        <title>The genome of the fire ant Solenopsis invicta.</title>
        <authorList>
            <person name="Wurm Y."/>
            <person name="Wang J."/>
            <person name="Riba-Grognuz O."/>
            <person name="Corona M."/>
            <person name="Nygaard S."/>
            <person name="Hunt B.G."/>
            <person name="Ingram K.K."/>
            <person name="Falquet L."/>
            <person name="Nipitwattanaphon M."/>
            <person name="Gotzek D."/>
            <person name="Dijkstra M.B."/>
            <person name="Oettler J."/>
            <person name="Comtesse F."/>
            <person name="Shih C.J."/>
            <person name="Wu W.J."/>
            <person name="Yang C.C."/>
            <person name="Thomas J."/>
            <person name="Beaudoing E."/>
            <person name="Pradervand S."/>
            <person name="Flegel V."/>
            <person name="Cook E.D."/>
            <person name="Fabbretti R."/>
            <person name="Stockinger H."/>
            <person name="Long L."/>
            <person name="Farmerie W.G."/>
            <person name="Oakey J."/>
            <person name="Boomsma J.J."/>
            <person name="Pamilo P."/>
            <person name="Yi S.V."/>
            <person name="Heinze J."/>
            <person name="Goodisman M.A."/>
            <person name="Farinelli L."/>
            <person name="Harshman K."/>
            <person name="Hulo N."/>
            <person name="Cerutti L."/>
            <person name="Xenarios I."/>
            <person name="Shoemaker D."/>
            <person name="Keller L."/>
        </authorList>
    </citation>
    <scope>NUCLEOTIDE SEQUENCE [LARGE SCALE GENOMIC DNA]</scope>
</reference>
<evidence type="ECO:0000313" key="1">
    <source>
        <dbReference type="EMBL" id="EFZ16079.1"/>
    </source>
</evidence>
<gene>
    <name evidence="1" type="ORF">SINV_02402</name>
</gene>